<organism evidence="1 2">
    <name type="scientific">Acinetobacter phage AbTZA1</name>
    <dbReference type="NCBI Taxonomy" id="2500827"/>
    <lineage>
        <taxon>Viruses</taxon>
        <taxon>Duplodnaviria</taxon>
        <taxon>Heunggongvirae</taxon>
        <taxon>Uroviricota</taxon>
        <taxon>Caudoviricetes</taxon>
        <taxon>Pantevenvirales</taxon>
        <taxon>Straboviridae</taxon>
        <taxon>Twarogvirinae</taxon>
        <taxon>Hadassahvirus</taxon>
        <taxon>Hadassahvirus azbtza1</taxon>
    </lineage>
</organism>
<dbReference type="EMBL" id="MK278860">
    <property type="protein sequence ID" value="AZU98704.1"/>
    <property type="molecule type" value="Genomic_DNA"/>
</dbReference>
<dbReference type="KEGG" id="vg:55811577"/>
<dbReference type="RefSeq" id="YP_009882281.1">
    <property type="nucleotide sequence ID" value="NC_049445.1"/>
</dbReference>
<reference evidence="1 2" key="1">
    <citation type="submission" date="2018-12" db="EMBL/GenBank/DDBJ databases">
        <title>Successful treatment of antibiotic resistant microbial bone infection with bacteriophages.</title>
        <authorList>
            <person name="Nir-Paz R."/>
            <person name="Gelman D."/>
            <person name="Khouri A."/>
            <person name="Sisson B.M."/>
            <person name="Fackler J."/>
            <person name="Oren S.A."/>
            <person name="Khalifa L."/>
            <person name="Rimon A."/>
            <person name="Glazer S.C."/>
            <person name="Moses A.E."/>
            <person name="Yoram W."/>
            <person name="Schooley R.T."/>
            <person name="Hazan R."/>
        </authorList>
    </citation>
    <scope>NUCLEOTIDE SEQUENCE [LARGE SCALE GENOMIC DNA]</scope>
</reference>
<keyword evidence="2" id="KW-1185">Reference proteome</keyword>
<protein>
    <submittedName>
        <fullName evidence="1">RI lysis inhibition regulator membrane protein</fullName>
    </submittedName>
</protein>
<proteinExistence type="predicted"/>
<dbReference type="InterPro" id="IPR034696">
    <property type="entry name" value="RI_T4"/>
</dbReference>
<sequence length="100" mass="11332">MKAILISAMLLGISFQQCQAADDKDFNRFVEGALTVYSQFKKPSKAESERFYDFVQAKWSKADCKHDCSDVGYAIGQQYAKEKNIEIKPKSSLQPSKRSI</sequence>
<accession>A0A3Q9R7D6</accession>
<dbReference type="GeneID" id="55811577"/>
<evidence type="ECO:0000313" key="2">
    <source>
        <dbReference type="Proteomes" id="UP000287416"/>
    </source>
</evidence>
<dbReference type="Pfam" id="PF24205">
    <property type="entry name" value="Antiholin"/>
    <property type="match status" value="1"/>
</dbReference>
<dbReference type="Proteomes" id="UP000287416">
    <property type="component" value="Segment"/>
</dbReference>
<evidence type="ECO:0000313" key="1">
    <source>
        <dbReference type="EMBL" id="AZU98704.1"/>
    </source>
</evidence>
<name>A0A3Q9R7D6_9CAUD</name>